<dbReference type="SUPFAM" id="SSF82199">
    <property type="entry name" value="SET domain"/>
    <property type="match status" value="1"/>
</dbReference>
<protein>
    <submittedName>
        <fullName evidence="5">Nuclear protein SET</fullName>
    </submittedName>
</protein>
<accession>A0A2W5L0W5</accession>
<evidence type="ECO:0000259" key="4">
    <source>
        <dbReference type="PROSITE" id="PS50868"/>
    </source>
</evidence>
<evidence type="ECO:0000259" key="3">
    <source>
        <dbReference type="PROSITE" id="PS50280"/>
    </source>
</evidence>
<dbReference type="SMART" id="SM00317">
    <property type="entry name" value="SET"/>
    <property type="match status" value="1"/>
</dbReference>
<dbReference type="EMBL" id="QFPJ01000034">
    <property type="protein sequence ID" value="PZQ21198.1"/>
    <property type="molecule type" value="Genomic_DNA"/>
</dbReference>
<dbReference type="PROSITE" id="PS50868">
    <property type="entry name" value="POST_SET"/>
    <property type="match status" value="1"/>
</dbReference>
<gene>
    <name evidence="5" type="ORF">DI569_12680</name>
</gene>
<dbReference type="PANTHER" id="PTHR12350">
    <property type="entry name" value="HISTONE-LYSINE N-METHYLTRANSFERASE-RELATED"/>
    <property type="match status" value="1"/>
</dbReference>
<evidence type="ECO:0000256" key="2">
    <source>
        <dbReference type="ARBA" id="ARBA00022691"/>
    </source>
</evidence>
<proteinExistence type="predicted"/>
<dbReference type="Pfam" id="PF00856">
    <property type="entry name" value="SET"/>
    <property type="match status" value="1"/>
</dbReference>
<feature type="domain" description="SET" evidence="3">
    <location>
        <begin position="17"/>
        <end position="110"/>
    </location>
</feature>
<evidence type="ECO:0000256" key="1">
    <source>
        <dbReference type="ARBA" id="ARBA00022679"/>
    </source>
</evidence>
<comment type="caution">
    <text evidence="5">The sequence shown here is derived from an EMBL/GenBank/DDBJ whole genome shotgun (WGS) entry which is preliminary data.</text>
</comment>
<dbReference type="Gene3D" id="2.170.270.10">
    <property type="entry name" value="SET domain"/>
    <property type="match status" value="1"/>
</dbReference>
<dbReference type="PROSITE" id="PS50280">
    <property type="entry name" value="SET"/>
    <property type="match status" value="1"/>
</dbReference>
<keyword evidence="1" id="KW-0808">Transferase</keyword>
<dbReference type="GO" id="GO:0016740">
    <property type="term" value="F:transferase activity"/>
    <property type="evidence" value="ECO:0007669"/>
    <property type="project" value="UniProtKB-KW"/>
</dbReference>
<dbReference type="Proteomes" id="UP000248597">
    <property type="component" value="Unassembled WGS sequence"/>
</dbReference>
<sequence>MHLSSLSWAAGAAADDPCLTVCRDADVGLCVRALGVVAAGAVLESFDGDIGPHISQHSLQVQPGLHISGTRHIGYLSHGCDPNCRLDMTRFQLVALRAIAAGERLTIDYAATEDRLHVQFACACGAPSCRGWITGRDEPANGAGQDFLGARARASEAA</sequence>
<keyword evidence="2" id="KW-0949">S-adenosyl-L-methionine</keyword>
<dbReference type="InterPro" id="IPR046341">
    <property type="entry name" value="SET_dom_sf"/>
</dbReference>
<evidence type="ECO:0000313" key="6">
    <source>
        <dbReference type="Proteomes" id="UP000248597"/>
    </source>
</evidence>
<name>A0A2W5L0W5_SPHMC</name>
<dbReference type="InterPro" id="IPR001214">
    <property type="entry name" value="SET_dom"/>
</dbReference>
<evidence type="ECO:0000313" key="5">
    <source>
        <dbReference type="EMBL" id="PZQ21198.1"/>
    </source>
</evidence>
<dbReference type="AlphaFoldDB" id="A0A2W5L0W5"/>
<reference evidence="5 6" key="1">
    <citation type="submission" date="2017-08" db="EMBL/GenBank/DDBJ databases">
        <title>Infants hospitalized years apart are colonized by the same room-sourced microbial strains.</title>
        <authorList>
            <person name="Brooks B."/>
            <person name="Olm M.R."/>
            <person name="Firek B.A."/>
            <person name="Baker R."/>
            <person name="Thomas B.C."/>
            <person name="Morowitz M.J."/>
            <person name="Banfield J.F."/>
        </authorList>
    </citation>
    <scope>NUCLEOTIDE SEQUENCE [LARGE SCALE GENOMIC DNA]</scope>
    <source>
        <strain evidence="5">S2_005_003_R2_47</strain>
    </source>
</reference>
<dbReference type="PANTHER" id="PTHR12350:SF19">
    <property type="entry name" value="SET DOMAIN-CONTAINING PROTEIN"/>
    <property type="match status" value="1"/>
</dbReference>
<organism evidence="5 6">
    <name type="scientific">Sphingopyxis macrogoltabida</name>
    <name type="common">Sphingomonas macrogoltabidus</name>
    <dbReference type="NCBI Taxonomy" id="33050"/>
    <lineage>
        <taxon>Bacteria</taxon>
        <taxon>Pseudomonadati</taxon>
        <taxon>Pseudomonadota</taxon>
        <taxon>Alphaproteobacteria</taxon>
        <taxon>Sphingomonadales</taxon>
        <taxon>Sphingomonadaceae</taxon>
        <taxon>Sphingopyxis</taxon>
    </lineage>
</organism>
<dbReference type="InterPro" id="IPR003616">
    <property type="entry name" value="Post-SET_dom"/>
</dbReference>
<dbReference type="InterPro" id="IPR053201">
    <property type="entry name" value="Flavunoidine_N-MTase"/>
</dbReference>
<feature type="domain" description="Post-SET" evidence="4">
    <location>
        <begin position="118"/>
        <end position="134"/>
    </location>
</feature>